<dbReference type="Gene3D" id="3.20.20.60">
    <property type="entry name" value="Phosphoenolpyruvate-binding domains"/>
    <property type="match status" value="1"/>
</dbReference>
<dbReference type="InterPro" id="IPR040442">
    <property type="entry name" value="Pyrv_kinase-like_dom_sf"/>
</dbReference>
<dbReference type="PIRSF" id="PIRSF015582">
    <property type="entry name" value="Cit_lyase_B"/>
    <property type="match status" value="1"/>
</dbReference>
<dbReference type="RefSeq" id="WP_344804026.1">
    <property type="nucleotide sequence ID" value="NZ_BAABAB010000014.1"/>
</dbReference>
<evidence type="ECO:0000313" key="6">
    <source>
        <dbReference type="Proteomes" id="UP001501490"/>
    </source>
</evidence>
<evidence type="ECO:0000256" key="1">
    <source>
        <dbReference type="ARBA" id="ARBA00001946"/>
    </source>
</evidence>
<proteinExistence type="predicted"/>
<keyword evidence="3" id="KW-0460">Magnesium</keyword>
<evidence type="ECO:0000313" key="5">
    <source>
        <dbReference type="EMBL" id="GAA3617980.1"/>
    </source>
</evidence>
<dbReference type="InterPro" id="IPR015813">
    <property type="entry name" value="Pyrv/PenolPyrv_kinase-like_dom"/>
</dbReference>
<dbReference type="PANTHER" id="PTHR32308:SF10">
    <property type="entry name" value="CITRATE LYASE SUBUNIT BETA"/>
    <property type="match status" value="1"/>
</dbReference>
<evidence type="ECO:0000256" key="2">
    <source>
        <dbReference type="ARBA" id="ARBA00022723"/>
    </source>
</evidence>
<accession>A0ABP6ZRK3</accession>
<organism evidence="5 6">
    <name type="scientific">Microlunatus ginsengisoli</name>
    <dbReference type="NCBI Taxonomy" id="363863"/>
    <lineage>
        <taxon>Bacteria</taxon>
        <taxon>Bacillati</taxon>
        <taxon>Actinomycetota</taxon>
        <taxon>Actinomycetes</taxon>
        <taxon>Propionibacteriales</taxon>
        <taxon>Propionibacteriaceae</taxon>
        <taxon>Microlunatus</taxon>
    </lineage>
</organism>
<keyword evidence="6" id="KW-1185">Reference proteome</keyword>
<dbReference type="Pfam" id="PF03328">
    <property type="entry name" value="HpcH_HpaI"/>
    <property type="match status" value="1"/>
</dbReference>
<keyword evidence="5" id="KW-0456">Lyase</keyword>
<dbReference type="SUPFAM" id="SSF51621">
    <property type="entry name" value="Phosphoenolpyruvate/pyruvate domain"/>
    <property type="match status" value="1"/>
</dbReference>
<name>A0ABP6ZRK3_9ACTN</name>
<dbReference type="InterPro" id="IPR005000">
    <property type="entry name" value="Aldolase/citrate-lyase_domain"/>
</dbReference>
<dbReference type="InterPro" id="IPR011206">
    <property type="entry name" value="Citrate_lyase_beta/mcl1/mcl2"/>
</dbReference>
<dbReference type="GO" id="GO:0016829">
    <property type="term" value="F:lyase activity"/>
    <property type="evidence" value="ECO:0007669"/>
    <property type="project" value="UniProtKB-KW"/>
</dbReference>
<reference evidence="6" key="1">
    <citation type="journal article" date="2019" name="Int. J. Syst. Evol. Microbiol.">
        <title>The Global Catalogue of Microorganisms (GCM) 10K type strain sequencing project: providing services to taxonomists for standard genome sequencing and annotation.</title>
        <authorList>
            <consortium name="The Broad Institute Genomics Platform"/>
            <consortium name="The Broad Institute Genome Sequencing Center for Infectious Disease"/>
            <person name="Wu L."/>
            <person name="Ma J."/>
        </authorList>
    </citation>
    <scope>NUCLEOTIDE SEQUENCE [LARGE SCALE GENOMIC DNA]</scope>
    <source>
        <strain evidence="6">JCM 16929</strain>
    </source>
</reference>
<sequence length="280" mass="28159">MAHPASAVTALFVPGDRPDRFAKAAAAGPDVVVIDLEDAVPPGAKEAALAAVLAALSPDAGLRALVRLNAAGTATYDREVGAVAELAARPGHGLLGVLLPKAEDPAALASLIAALARPGSALAVIPLVESALGVVRAFELASVPGVTRLAFGALDFTLDVAADLDSAAVGQARAQLVIGSRAAGVPAPLDSPCTDVRDLERVLAAARESRSAGFGGMLCIHPAQLPAVRAGFAPTAAEIEWARAVIGAEGGDVQGGAVQIGGRMVDRPVVERARRILDAR</sequence>
<evidence type="ECO:0000256" key="3">
    <source>
        <dbReference type="ARBA" id="ARBA00022842"/>
    </source>
</evidence>
<dbReference type="Proteomes" id="UP001501490">
    <property type="component" value="Unassembled WGS sequence"/>
</dbReference>
<gene>
    <name evidence="5" type="ORF">GCM10022236_20290</name>
</gene>
<comment type="caution">
    <text evidence="5">The sequence shown here is derived from an EMBL/GenBank/DDBJ whole genome shotgun (WGS) entry which is preliminary data.</text>
</comment>
<dbReference type="EMBL" id="BAABAB010000014">
    <property type="protein sequence ID" value="GAA3617980.1"/>
    <property type="molecule type" value="Genomic_DNA"/>
</dbReference>
<comment type="cofactor">
    <cofactor evidence="1">
        <name>Mg(2+)</name>
        <dbReference type="ChEBI" id="CHEBI:18420"/>
    </cofactor>
</comment>
<feature type="domain" description="HpcH/HpaI aldolase/citrate lyase" evidence="4">
    <location>
        <begin position="10"/>
        <end position="222"/>
    </location>
</feature>
<keyword evidence="2" id="KW-0479">Metal-binding</keyword>
<dbReference type="PANTHER" id="PTHR32308">
    <property type="entry name" value="LYASE BETA SUBUNIT, PUTATIVE (AFU_ORTHOLOGUE AFUA_4G13030)-RELATED"/>
    <property type="match status" value="1"/>
</dbReference>
<protein>
    <submittedName>
        <fullName evidence="5">CoA ester lyase</fullName>
    </submittedName>
</protein>
<evidence type="ECO:0000259" key="4">
    <source>
        <dbReference type="Pfam" id="PF03328"/>
    </source>
</evidence>